<evidence type="ECO:0000313" key="2">
    <source>
        <dbReference type="Proteomes" id="UP001497482"/>
    </source>
</evidence>
<name>A0AAV2KY43_KNICA</name>
<reference evidence="1 2" key="1">
    <citation type="submission" date="2024-04" db="EMBL/GenBank/DDBJ databases">
        <authorList>
            <person name="Waldvogel A.-M."/>
            <person name="Schoenle A."/>
        </authorList>
    </citation>
    <scope>NUCLEOTIDE SEQUENCE [LARGE SCALE GENOMIC DNA]</scope>
</reference>
<gene>
    <name evidence="1" type="ORF">KC01_LOCUS22993</name>
</gene>
<dbReference type="EMBL" id="OZ035824">
    <property type="protein sequence ID" value="CAL1593991.1"/>
    <property type="molecule type" value="Genomic_DNA"/>
</dbReference>
<protein>
    <submittedName>
        <fullName evidence="1">Uncharacterized protein</fullName>
    </submittedName>
</protein>
<organism evidence="1 2">
    <name type="scientific">Knipowitschia caucasica</name>
    <name type="common">Caucasian dwarf goby</name>
    <name type="synonym">Pomatoschistus caucasicus</name>
    <dbReference type="NCBI Taxonomy" id="637954"/>
    <lineage>
        <taxon>Eukaryota</taxon>
        <taxon>Metazoa</taxon>
        <taxon>Chordata</taxon>
        <taxon>Craniata</taxon>
        <taxon>Vertebrata</taxon>
        <taxon>Euteleostomi</taxon>
        <taxon>Actinopterygii</taxon>
        <taxon>Neopterygii</taxon>
        <taxon>Teleostei</taxon>
        <taxon>Neoteleostei</taxon>
        <taxon>Acanthomorphata</taxon>
        <taxon>Gobiaria</taxon>
        <taxon>Gobiiformes</taxon>
        <taxon>Gobioidei</taxon>
        <taxon>Gobiidae</taxon>
        <taxon>Gobiinae</taxon>
        <taxon>Knipowitschia</taxon>
    </lineage>
</organism>
<keyword evidence="2" id="KW-1185">Reference proteome</keyword>
<accession>A0AAV2KY43</accession>
<evidence type="ECO:0000313" key="1">
    <source>
        <dbReference type="EMBL" id="CAL1593991.1"/>
    </source>
</evidence>
<proteinExistence type="predicted"/>
<dbReference type="Proteomes" id="UP001497482">
    <property type="component" value="Chromosome 2"/>
</dbReference>
<sequence>MWSAWGCTGRLGGGGGFCGQLWGSGQWGVMWSAVGVRQCGGVCLLGGSGNVGGGCGQLWGSGNVGVMWSAVGVRGNVGGDVVSCGGPGVGGG</sequence>
<dbReference type="AlphaFoldDB" id="A0AAV2KY43"/>